<dbReference type="EMBL" id="CAAALY010093782">
    <property type="protein sequence ID" value="VEL28277.1"/>
    <property type="molecule type" value="Genomic_DNA"/>
</dbReference>
<name>A0A3S5ANS0_9PLAT</name>
<organism evidence="1 2">
    <name type="scientific">Protopolystoma xenopodis</name>
    <dbReference type="NCBI Taxonomy" id="117903"/>
    <lineage>
        <taxon>Eukaryota</taxon>
        <taxon>Metazoa</taxon>
        <taxon>Spiralia</taxon>
        <taxon>Lophotrochozoa</taxon>
        <taxon>Platyhelminthes</taxon>
        <taxon>Monogenea</taxon>
        <taxon>Polyopisthocotylea</taxon>
        <taxon>Polystomatidea</taxon>
        <taxon>Polystomatidae</taxon>
        <taxon>Protopolystoma</taxon>
    </lineage>
</organism>
<evidence type="ECO:0000313" key="1">
    <source>
        <dbReference type="EMBL" id="VEL28277.1"/>
    </source>
</evidence>
<dbReference type="Proteomes" id="UP000784294">
    <property type="component" value="Unassembled WGS sequence"/>
</dbReference>
<dbReference type="AlphaFoldDB" id="A0A3S5ANS0"/>
<comment type="caution">
    <text evidence="1">The sequence shown here is derived from an EMBL/GenBank/DDBJ whole genome shotgun (WGS) entry which is preliminary data.</text>
</comment>
<accession>A0A3S5ANS0</accession>
<proteinExistence type="predicted"/>
<evidence type="ECO:0000313" key="2">
    <source>
        <dbReference type="Proteomes" id="UP000784294"/>
    </source>
</evidence>
<protein>
    <submittedName>
        <fullName evidence="1">Uncharacterized protein</fullName>
    </submittedName>
</protein>
<keyword evidence="2" id="KW-1185">Reference proteome</keyword>
<sequence>MGDTGLYGGFGPPPVSLVPPMVDQSHSATTTTVSGADPTIAPPSSSSALCYQANPYVVAYAGYSNSYAASYAAYYTAMYQQYSYAPTHPYSPWASVLPSCIPAFAGLSTDSQENSTAVAAPAPPPATAAGTPEEIFEFAQHFFR</sequence>
<gene>
    <name evidence="1" type="ORF">PXEA_LOCUS21717</name>
</gene>
<reference evidence="1" key="1">
    <citation type="submission" date="2018-11" db="EMBL/GenBank/DDBJ databases">
        <authorList>
            <consortium name="Pathogen Informatics"/>
        </authorList>
    </citation>
    <scope>NUCLEOTIDE SEQUENCE</scope>
</reference>